<dbReference type="KEGG" id="trg:TRUGW13939_11337"/>
<dbReference type="Proteomes" id="UP000509510">
    <property type="component" value="Chromosome VI"/>
</dbReference>
<dbReference type="GeneID" id="55998815"/>
<dbReference type="GO" id="GO:0005886">
    <property type="term" value="C:plasma membrane"/>
    <property type="evidence" value="ECO:0007669"/>
    <property type="project" value="TreeGrafter"/>
</dbReference>
<evidence type="ECO:0000259" key="4">
    <source>
        <dbReference type="PROSITE" id="PS50212"/>
    </source>
</evidence>
<dbReference type="EMBL" id="CP055903">
    <property type="protein sequence ID" value="QKX64164.1"/>
    <property type="molecule type" value="Genomic_DNA"/>
</dbReference>
<evidence type="ECO:0000256" key="1">
    <source>
        <dbReference type="ARBA" id="ARBA00022658"/>
    </source>
</evidence>
<feature type="domain" description="Ras-GEF" evidence="3">
    <location>
        <begin position="218"/>
        <end position="455"/>
    </location>
</feature>
<dbReference type="SUPFAM" id="SSF48366">
    <property type="entry name" value="Ras GEF"/>
    <property type="match status" value="1"/>
</dbReference>
<dbReference type="InterPro" id="IPR019804">
    <property type="entry name" value="Ras_G-nucl-exch_fac_CS"/>
</dbReference>
<feature type="domain" description="N-terminal Ras-GEF" evidence="4">
    <location>
        <begin position="48"/>
        <end position="181"/>
    </location>
</feature>
<evidence type="ECO:0008006" key="7">
    <source>
        <dbReference type="Google" id="ProtNLM"/>
    </source>
</evidence>
<dbReference type="PROSITE" id="PS00720">
    <property type="entry name" value="RASGEF"/>
    <property type="match status" value="1"/>
</dbReference>
<dbReference type="InterPro" id="IPR000651">
    <property type="entry name" value="Ras-like_Gua-exchang_fac_N"/>
</dbReference>
<name>A0A7H8RCQ4_TALRU</name>
<dbReference type="SMART" id="SM00147">
    <property type="entry name" value="RasGEF"/>
    <property type="match status" value="1"/>
</dbReference>
<dbReference type="SMART" id="SM00229">
    <property type="entry name" value="RasGEFN"/>
    <property type="match status" value="1"/>
</dbReference>
<gene>
    <name evidence="5" type="ORF">TRUGW13939_11337</name>
</gene>
<dbReference type="AlphaFoldDB" id="A0A7H8RCQ4"/>
<dbReference type="GO" id="GO:0007265">
    <property type="term" value="P:Ras protein signal transduction"/>
    <property type="evidence" value="ECO:0007669"/>
    <property type="project" value="TreeGrafter"/>
</dbReference>
<keyword evidence="6" id="KW-1185">Reference proteome</keyword>
<dbReference type="Gene3D" id="1.10.840.10">
    <property type="entry name" value="Ras guanine-nucleotide exchange factors catalytic domain"/>
    <property type="match status" value="1"/>
</dbReference>
<evidence type="ECO:0000313" key="5">
    <source>
        <dbReference type="EMBL" id="QKX64164.1"/>
    </source>
</evidence>
<dbReference type="Pfam" id="PF00617">
    <property type="entry name" value="RasGEF"/>
    <property type="match status" value="1"/>
</dbReference>
<protein>
    <recommendedName>
        <fullName evidence="7">Ras-GEF domain-containing protein</fullName>
    </recommendedName>
</protein>
<dbReference type="PROSITE" id="PS50212">
    <property type="entry name" value="RASGEF_NTER"/>
    <property type="match status" value="1"/>
</dbReference>
<organism evidence="5 6">
    <name type="scientific">Talaromyces rugulosus</name>
    <name type="common">Penicillium rugulosum</name>
    <dbReference type="NCBI Taxonomy" id="121627"/>
    <lineage>
        <taxon>Eukaryota</taxon>
        <taxon>Fungi</taxon>
        <taxon>Dikarya</taxon>
        <taxon>Ascomycota</taxon>
        <taxon>Pezizomycotina</taxon>
        <taxon>Eurotiomycetes</taxon>
        <taxon>Eurotiomycetidae</taxon>
        <taxon>Eurotiales</taxon>
        <taxon>Trichocomaceae</taxon>
        <taxon>Talaromyces</taxon>
        <taxon>Talaromyces sect. Islandici</taxon>
    </lineage>
</organism>
<dbReference type="InterPro" id="IPR008937">
    <property type="entry name" value="Ras-like_GEF"/>
</dbReference>
<dbReference type="Gene3D" id="1.20.870.10">
    <property type="entry name" value="Son of sevenless (SoS) protein Chain: S domain 1"/>
    <property type="match status" value="1"/>
</dbReference>
<dbReference type="OrthoDB" id="546434at2759"/>
<dbReference type="PANTHER" id="PTHR23113">
    <property type="entry name" value="GUANINE NUCLEOTIDE EXCHANGE FACTOR"/>
    <property type="match status" value="1"/>
</dbReference>
<evidence type="ECO:0000313" key="6">
    <source>
        <dbReference type="Proteomes" id="UP000509510"/>
    </source>
</evidence>
<evidence type="ECO:0000256" key="2">
    <source>
        <dbReference type="PROSITE-ProRule" id="PRU00168"/>
    </source>
</evidence>
<dbReference type="Pfam" id="PF00618">
    <property type="entry name" value="RasGEF_N"/>
    <property type="match status" value="1"/>
</dbReference>
<dbReference type="CDD" id="cd06224">
    <property type="entry name" value="REM"/>
    <property type="match status" value="1"/>
</dbReference>
<sequence length="485" mass="54908">MDRERPPSSDVSLVASSATGDSFMDEGIWFLQPDHQDEIQIELDDARGVPTVKGGTAGGLVAHLTRHDKLDGAFNHMFLLTYRSFMTSAQLFQMLMERFYIQPPGGLTQAEYQIWLSQKKKITQVRVINVLKRWLENFWTEPDDQDTNNLLRKIHEFTLDSIPALRSSVSHGLVAVIEQRLQGDRRSKIRQRVSIQGAISPPPVLPKKTKKIKFLDINPTEIARQLTLLESELYNEIRLEECLNKAWQKKTTNSGDVELAPNIRSMIRHSNQLANWVGELILEQPEMKKRVRVIKHFVEVLEACYEMKNYSTSIAIVSGLGTAPIYRLARTWSQVSERSMATFERIRGLVNSTKNFNVYRETMNAAEPPCVPFLGVFLMDLTFIEDGNPSQSSLGIINFSKRAKAAAVIQDLQRYQASEYSFQPVPELQDYLVSCAQTADDINDKHERSLELEPRTRAENNAGGAPYVSTGSHMGAILMASMAME</sequence>
<evidence type="ECO:0000259" key="3">
    <source>
        <dbReference type="PROSITE" id="PS50009"/>
    </source>
</evidence>
<dbReference type="CDD" id="cd00155">
    <property type="entry name" value="RasGEF"/>
    <property type="match status" value="1"/>
</dbReference>
<dbReference type="InterPro" id="IPR023578">
    <property type="entry name" value="Ras_GEF_dom_sf"/>
</dbReference>
<dbReference type="InterPro" id="IPR001895">
    <property type="entry name" value="RASGEF_cat_dom"/>
</dbReference>
<reference evidence="6" key="1">
    <citation type="submission" date="2020-06" db="EMBL/GenBank/DDBJ databases">
        <title>A chromosome-scale genome assembly of Talaromyces rugulosus W13939.</title>
        <authorList>
            <person name="Wang B."/>
            <person name="Guo L."/>
            <person name="Ye K."/>
            <person name="Wang L."/>
        </authorList>
    </citation>
    <scope>NUCLEOTIDE SEQUENCE [LARGE SCALE GENOMIC DNA]</scope>
    <source>
        <strain evidence="6">W13939</strain>
    </source>
</reference>
<dbReference type="InterPro" id="IPR036964">
    <property type="entry name" value="RASGEF_cat_dom_sf"/>
</dbReference>
<dbReference type="PANTHER" id="PTHR23113:SF368">
    <property type="entry name" value="CELL DIVISION CONTROL PROTEIN 25"/>
    <property type="match status" value="1"/>
</dbReference>
<keyword evidence="1 2" id="KW-0344">Guanine-nucleotide releasing factor</keyword>
<accession>A0A7H8RCQ4</accession>
<dbReference type="PROSITE" id="PS50009">
    <property type="entry name" value="RASGEF_CAT"/>
    <property type="match status" value="1"/>
</dbReference>
<proteinExistence type="predicted"/>
<dbReference type="RefSeq" id="XP_035350338.1">
    <property type="nucleotide sequence ID" value="XM_035494445.1"/>
</dbReference>
<dbReference type="GO" id="GO:0005085">
    <property type="term" value="F:guanyl-nucleotide exchange factor activity"/>
    <property type="evidence" value="ECO:0007669"/>
    <property type="project" value="UniProtKB-KW"/>
</dbReference>